<sequence>MPFQGGSNKRWILEELGDRIRPEWNRAARHWEIARPHLRTLVESMAMKFGEVNVYMEFSTRQRCDMRCSNAVGDDCVCSCMGENHGGAAYWQRWTLVGDTTLIGSSEVLERQYLVRRSDLVKVDRSGFFSSGGTPR</sequence>
<evidence type="ECO:0000313" key="2">
    <source>
        <dbReference type="Proteomes" id="UP000419138"/>
    </source>
</evidence>
<comment type="caution">
    <text evidence="1">The sequence shown here is derived from an EMBL/GenBank/DDBJ whole genome shotgun (WGS) entry which is preliminary data.</text>
</comment>
<accession>A0A646KVY4</accession>
<gene>
    <name evidence="1" type="ORF">FF041_35115</name>
</gene>
<keyword evidence="2" id="KW-1185">Reference proteome</keyword>
<dbReference type="EMBL" id="VCLA01000199">
    <property type="protein sequence ID" value="MQT05166.1"/>
    <property type="molecule type" value="Genomic_DNA"/>
</dbReference>
<protein>
    <submittedName>
        <fullName evidence="1">Uncharacterized protein</fullName>
    </submittedName>
</protein>
<proteinExistence type="predicted"/>
<evidence type="ECO:0000313" key="1">
    <source>
        <dbReference type="EMBL" id="MQT05166.1"/>
    </source>
</evidence>
<reference evidence="1 2" key="1">
    <citation type="submission" date="2019-05" db="EMBL/GenBank/DDBJ databases">
        <title>Comparative genomics and metabolomics analyses of clavulanic acid producing Streptomyces species provides insight into specialized metabolism and evolution of beta-lactam biosynthetic gene clusters.</title>
        <authorList>
            <person name="Moore M.A."/>
            <person name="Cruz-Morales P."/>
            <person name="Barona Gomez F."/>
            <person name="Kapil T."/>
        </authorList>
    </citation>
    <scope>NUCLEOTIDE SEQUENCE [LARGE SCALE GENOMIC DNA]</scope>
    <source>
        <strain evidence="1 2">NRRL 5741</strain>
    </source>
</reference>
<name>A0A646KVY4_STRJU</name>
<dbReference type="Proteomes" id="UP000419138">
    <property type="component" value="Unassembled WGS sequence"/>
</dbReference>
<dbReference type="AlphaFoldDB" id="A0A646KVY4"/>
<organism evidence="1 2">
    <name type="scientific">Streptomyces jumonjinensis</name>
    <dbReference type="NCBI Taxonomy" id="1945"/>
    <lineage>
        <taxon>Bacteria</taxon>
        <taxon>Bacillati</taxon>
        <taxon>Actinomycetota</taxon>
        <taxon>Actinomycetes</taxon>
        <taxon>Kitasatosporales</taxon>
        <taxon>Streptomycetaceae</taxon>
        <taxon>Streptomyces</taxon>
    </lineage>
</organism>